<organism evidence="2 3">
    <name type="scientific">Aldrovandia affinis</name>
    <dbReference type="NCBI Taxonomy" id="143900"/>
    <lineage>
        <taxon>Eukaryota</taxon>
        <taxon>Metazoa</taxon>
        <taxon>Chordata</taxon>
        <taxon>Craniata</taxon>
        <taxon>Vertebrata</taxon>
        <taxon>Euteleostomi</taxon>
        <taxon>Actinopterygii</taxon>
        <taxon>Neopterygii</taxon>
        <taxon>Teleostei</taxon>
        <taxon>Notacanthiformes</taxon>
        <taxon>Halosauridae</taxon>
        <taxon>Aldrovandia</taxon>
    </lineage>
</organism>
<reference evidence="2" key="1">
    <citation type="journal article" date="2023" name="Science">
        <title>Genome structures resolve the early diversification of teleost fishes.</title>
        <authorList>
            <person name="Parey E."/>
            <person name="Louis A."/>
            <person name="Montfort J."/>
            <person name="Bouchez O."/>
            <person name="Roques C."/>
            <person name="Iampietro C."/>
            <person name="Lluch J."/>
            <person name="Castinel A."/>
            <person name="Donnadieu C."/>
            <person name="Desvignes T."/>
            <person name="Floi Bucao C."/>
            <person name="Jouanno E."/>
            <person name="Wen M."/>
            <person name="Mejri S."/>
            <person name="Dirks R."/>
            <person name="Jansen H."/>
            <person name="Henkel C."/>
            <person name="Chen W.J."/>
            <person name="Zahm M."/>
            <person name="Cabau C."/>
            <person name="Klopp C."/>
            <person name="Thompson A.W."/>
            <person name="Robinson-Rechavi M."/>
            <person name="Braasch I."/>
            <person name="Lecointre G."/>
            <person name="Bobe J."/>
            <person name="Postlethwait J.H."/>
            <person name="Berthelot C."/>
            <person name="Roest Crollius H."/>
            <person name="Guiguen Y."/>
        </authorList>
    </citation>
    <scope>NUCLEOTIDE SEQUENCE</scope>
    <source>
        <strain evidence="2">NC1722</strain>
    </source>
</reference>
<protein>
    <submittedName>
        <fullName evidence="2">Uncharacterized protein</fullName>
    </submittedName>
</protein>
<feature type="region of interest" description="Disordered" evidence="1">
    <location>
        <begin position="1"/>
        <end position="149"/>
    </location>
</feature>
<keyword evidence="3" id="KW-1185">Reference proteome</keyword>
<evidence type="ECO:0000313" key="2">
    <source>
        <dbReference type="EMBL" id="KAJ8396932.1"/>
    </source>
</evidence>
<feature type="compositionally biased region" description="Basic and acidic residues" evidence="1">
    <location>
        <begin position="1"/>
        <end position="23"/>
    </location>
</feature>
<dbReference type="AlphaFoldDB" id="A0AAD7S6I1"/>
<proteinExistence type="predicted"/>
<comment type="caution">
    <text evidence="2">The sequence shown here is derived from an EMBL/GenBank/DDBJ whole genome shotgun (WGS) entry which is preliminary data.</text>
</comment>
<sequence length="149" mass="16119">MTPHDSGEKHKQACGPRGREGAHVHRAATRPQLLTAGSERAPAERTEITVRGRGVGGESVSQAETRREAQGERRVKQWRQADRGLRKRVKGGESGNSALSLYLPLERRRSSVAERPTAAANGEHRRRRGHENSTGTGGECGRLGAADAV</sequence>
<feature type="compositionally biased region" description="Basic and acidic residues" evidence="1">
    <location>
        <begin position="64"/>
        <end position="84"/>
    </location>
</feature>
<name>A0AAD7S6I1_9TELE</name>
<evidence type="ECO:0000313" key="3">
    <source>
        <dbReference type="Proteomes" id="UP001221898"/>
    </source>
</evidence>
<dbReference type="Proteomes" id="UP001221898">
    <property type="component" value="Unassembled WGS sequence"/>
</dbReference>
<evidence type="ECO:0000256" key="1">
    <source>
        <dbReference type="SAM" id="MobiDB-lite"/>
    </source>
</evidence>
<dbReference type="EMBL" id="JAINUG010000102">
    <property type="protein sequence ID" value="KAJ8396932.1"/>
    <property type="molecule type" value="Genomic_DNA"/>
</dbReference>
<accession>A0AAD7S6I1</accession>
<feature type="compositionally biased region" description="Basic and acidic residues" evidence="1">
    <location>
        <begin position="41"/>
        <end position="50"/>
    </location>
</feature>
<gene>
    <name evidence="2" type="ORF">AAFF_G00012550</name>
</gene>